<protein>
    <submittedName>
        <fullName evidence="1">Glycosyltransferase involved in cell wall biosynthesis</fullName>
    </submittedName>
</protein>
<reference evidence="1 2" key="1">
    <citation type="submission" date="2018-05" db="EMBL/GenBank/DDBJ databases">
        <title>Genomic Encyclopedia of Type Strains, Phase III (KMG-III): the genomes of soil and plant-associated and newly described type strains.</title>
        <authorList>
            <person name="Whitman W."/>
        </authorList>
    </citation>
    <scope>NUCLEOTIDE SEQUENCE [LARGE SCALE GENOMIC DNA]</scope>
    <source>
        <strain evidence="1 2">CECT 5696</strain>
    </source>
</reference>
<dbReference type="Pfam" id="PF13692">
    <property type="entry name" value="Glyco_trans_1_4"/>
    <property type="match status" value="1"/>
</dbReference>
<organism evidence="1 2">
    <name type="scientific">Paenibacillus cellulosilyticus</name>
    <dbReference type="NCBI Taxonomy" id="375489"/>
    <lineage>
        <taxon>Bacteria</taxon>
        <taxon>Bacillati</taxon>
        <taxon>Bacillota</taxon>
        <taxon>Bacilli</taxon>
        <taxon>Bacillales</taxon>
        <taxon>Paenibacillaceae</taxon>
        <taxon>Paenibacillus</taxon>
    </lineage>
</organism>
<dbReference type="EMBL" id="QGTQ01000001">
    <property type="protein sequence ID" value="PWW08477.1"/>
    <property type="molecule type" value="Genomic_DNA"/>
</dbReference>
<dbReference type="PANTHER" id="PTHR12526:SF630">
    <property type="entry name" value="GLYCOSYLTRANSFERASE"/>
    <property type="match status" value="1"/>
</dbReference>
<dbReference type="RefSeq" id="WP_110042012.1">
    <property type="nucleotide sequence ID" value="NZ_CP054613.1"/>
</dbReference>
<gene>
    <name evidence="1" type="ORF">DFQ01_101199</name>
</gene>
<evidence type="ECO:0000313" key="1">
    <source>
        <dbReference type="EMBL" id="PWW08477.1"/>
    </source>
</evidence>
<dbReference type="GO" id="GO:0016740">
    <property type="term" value="F:transferase activity"/>
    <property type="evidence" value="ECO:0007669"/>
    <property type="project" value="UniProtKB-KW"/>
</dbReference>
<comment type="caution">
    <text evidence="1">The sequence shown here is derived from an EMBL/GenBank/DDBJ whole genome shotgun (WGS) entry which is preliminary data.</text>
</comment>
<dbReference type="SUPFAM" id="SSF53756">
    <property type="entry name" value="UDP-Glycosyltransferase/glycogen phosphorylase"/>
    <property type="match status" value="1"/>
</dbReference>
<dbReference type="OrthoDB" id="9813638at2"/>
<keyword evidence="2" id="KW-1185">Reference proteome</keyword>
<keyword evidence="1" id="KW-0808">Transferase</keyword>
<dbReference type="Proteomes" id="UP000246635">
    <property type="component" value="Unassembled WGS sequence"/>
</dbReference>
<name>A0A2V2Z0T7_9BACL</name>
<sequence>MKLLVIQEQHFKQLPNREVWVDEQSNIKFWERYLNVYEEICVCARLMHVDSIDESKYMRSDRDRVHFAGLPNFRGVGGLIKNLFKVISIMKAQIEQSDCIIFRAPSPISMIAYPLVKRSKKPFAVEIMNNPATHFSKKAMQNFYQPIITYLMVRQTRSMCLSANGVSYVTDRVLQELYPSKARIQGQSTNYFESSYSTIRLEDSNYRFEEWKEDLPPKVMLIHTGKMQDNRKGQDIFIKAISILRKKGFNIGGILVGDGVKRSEFEQLGKDLGIGDDLDFVGWKAGFEAVQKELIKSHIAVFPSMGEGLPRAVIEAMANGLLCIGSKVDGLCELLDEDLLVPELNEDSFALYIEKFLNNWGTVESKRRHLYEISKKYHNNILKQKRNGFYSKLKSLGKK</sequence>
<dbReference type="Gene3D" id="3.40.50.2000">
    <property type="entry name" value="Glycogen Phosphorylase B"/>
    <property type="match status" value="2"/>
</dbReference>
<dbReference type="PANTHER" id="PTHR12526">
    <property type="entry name" value="GLYCOSYLTRANSFERASE"/>
    <property type="match status" value="1"/>
</dbReference>
<proteinExistence type="predicted"/>
<dbReference type="AlphaFoldDB" id="A0A2V2Z0T7"/>
<evidence type="ECO:0000313" key="2">
    <source>
        <dbReference type="Proteomes" id="UP000246635"/>
    </source>
</evidence>
<accession>A0A2V2Z0T7</accession>